<accession>A0A1M6ZVC4</accession>
<evidence type="ECO:0000313" key="1">
    <source>
        <dbReference type="EMBL" id="SHL34305.1"/>
    </source>
</evidence>
<reference evidence="1 2" key="1">
    <citation type="submission" date="2016-11" db="EMBL/GenBank/DDBJ databases">
        <authorList>
            <person name="Jaros S."/>
            <person name="Januszkiewicz K."/>
            <person name="Wedrychowicz H."/>
        </authorList>
    </citation>
    <scope>NUCLEOTIDE SEQUENCE [LARGE SCALE GENOMIC DNA]</scope>
    <source>
        <strain evidence="1 2">DSM 15929</strain>
    </source>
</reference>
<proteinExistence type="predicted"/>
<dbReference type="AlphaFoldDB" id="A0A1M6ZVC4"/>
<dbReference type="STRING" id="1121322.SAMN02745136_04676"/>
<sequence length="100" mass="11993">MDQEKVIDLLCERALIEENDPVIYKIWEELTELLSQNLDETICFLKGCTENQLYYISEIFEDISYNLKSPKFIQVLYDLNHKYPELNMESDIELAKEYME</sequence>
<name>A0A1M6ZVC4_9FIRM</name>
<dbReference type="EMBL" id="FRAC01000030">
    <property type="protein sequence ID" value="SHL34305.1"/>
    <property type="molecule type" value="Genomic_DNA"/>
</dbReference>
<evidence type="ECO:0000313" key="2">
    <source>
        <dbReference type="Proteomes" id="UP000184386"/>
    </source>
</evidence>
<dbReference type="Proteomes" id="UP000184386">
    <property type="component" value="Unassembled WGS sequence"/>
</dbReference>
<dbReference type="RefSeq" id="WP_073279452.1">
    <property type="nucleotide sequence ID" value="NZ_FRAC01000030.1"/>
</dbReference>
<keyword evidence="2" id="KW-1185">Reference proteome</keyword>
<organism evidence="1 2">
    <name type="scientific">Anaerocolumna jejuensis DSM 15929</name>
    <dbReference type="NCBI Taxonomy" id="1121322"/>
    <lineage>
        <taxon>Bacteria</taxon>
        <taxon>Bacillati</taxon>
        <taxon>Bacillota</taxon>
        <taxon>Clostridia</taxon>
        <taxon>Lachnospirales</taxon>
        <taxon>Lachnospiraceae</taxon>
        <taxon>Anaerocolumna</taxon>
    </lineage>
</organism>
<protein>
    <submittedName>
        <fullName evidence="1">Uncharacterized protein</fullName>
    </submittedName>
</protein>
<gene>
    <name evidence="1" type="ORF">SAMN02745136_04676</name>
</gene>